<sequence length="109" mass="12205">MTLSPLKARDLQTPARCYSVTSTETAQGGRLKTRTLTGTIWGDFQPDTPAFVTGTDGRGYVVQTATLFVRTRAGMAPNDELHLKGAYWIIRSIDERADQNFRLRIERTV</sequence>
<reference evidence="1" key="1">
    <citation type="journal article" date="2014" name="Int. J. Syst. Evol. Microbiol.">
        <title>Complete genome sequence of Corynebacterium casei LMG S-19264T (=DSM 44701T), isolated from a smear-ripened cheese.</title>
        <authorList>
            <consortium name="US DOE Joint Genome Institute (JGI-PGF)"/>
            <person name="Walter F."/>
            <person name="Albersmeier A."/>
            <person name="Kalinowski J."/>
            <person name="Ruckert C."/>
        </authorList>
    </citation>
    <scope>NUCLEOTIDE SEQUENCE</scope>
    <source>
        <strain evidence="1">KCTC 32296</strain>
    </source>
</reference>
<evidence type="ECO:0000313" key="1">
    <source>
        <dbReference type="EMBL" id="GGZ45545.1"/>
    </source>
</evidence>
<dbReference type="AlphaFoldDB" id="A0A918QF49"/>
<protein>
    <recommendedName>
        <fullName evidence="3">Head-tail adaptor protein</fullName>
    </recommendedName>
</protein>
<comment type="caution">
    <text evidence="1">The sequence shown here is derived from an EMBL/GenBank/DDBJ whole genome shotgun (WGS) entry which is preliminary data.</text>
</comment>
<evidence type="ECO:0008006" key="3">
    <source>
        <dbReference type="Google" id="ProtNLM"/>
    </source>
</evidence>
<dbReference type="EMBL" id="BMZB01000009">
    <property type="protein sequence ID" value="GGZ45545.1"/>
    <property type="molecule type" value="Genomic_DNA"/>
</dbReference>
<reference evidence="1" key="2">
    <citation type="submission" date="2020-09" db="EMBL/GenBank/DDBJ databases">
        <authorList>
            <person name="Sun Q."/>
            <person name="Kim S."/>
        </authorList>
    </citation>
    <scope>NUCLEOTIDE SEQUENCE</scope>
    <source>
        <strain evidence="1">KCTC 32296</strain>
    </source>
</reference>
<dbReference type="RefSeq" id="WP_189489140.1">
    <property type="nucleotide sequence ID" value="NZ_BMZB01000009.1"/>
</dbReference>
<dbReference type="Proteomes" id="UP000662572">
    <property type="component" value="Unassembled WGS sequence"/>
</dbReference>
<evidence type="ECO:0000313" key="2">
    <source>
        <dbReference type="Proteomes" id="UP000662572"/>
    </source>
</evidence>
<organism evidence="1 2">
    <name type="scientific">Asticcacaulis endophyticus</name>
    <dbReference type="NCBI Taxonomy" id="1395890"/>
    <lineage>
        <taxon>Bacteria</taxon>
        <taxon>Pseudomonadati</taxon>
        <taxon>Pseudomonadota</taxon>
        <taxon>Alphaproteobacteria</taxon>
        <taxon>Caulobacterales</taxon>
        <taxon>Caulobacteraceae</taxon>
        <taxon>Asticcacaulis</taxon>
    </lineage>
</organism>
<proteinExistence type="predicted"/>
<keyword evidence="2" id="KW-1185">Reference proteome</keyword>
<name>A0A918QF49_9CAUL</name>
<accession>A0A918QF49</accession>
<gene>
    <name evidence="1" type="ORF">GCM10011273_35320</name>
</gene>